<gene>
    <name evidence="2" type="ORF">NMOB1V02_LOCUS2336</name>
</gene>
<evidence type="ECO:0000256" key="1">
    <source>
        <dbReference type="SAM" id="MobiDB-lite"/>
    </source>
</evidence>
<evidence type="ECO:0000313" key="2">
    <source>
        <dbReference type="EMBL" id="CAD7274505.1"/>
    </source>
</evidence>
<keyword evidence="3" id="KW-1185">Reference proteome</keyword>
<dbReference type="AlphaFoldDB" id="A0A7R9BG45"/>
<protein>
    <submittedName>
        <fullName evidence="2">Uncharacterized protein</fullName>
    </submittedName>
</protein>
<name>A0A7R9BG45_9CRUS</name>
<reference evidence="2" key="1">
    <citation type="submission" date="2020-11" db="EMBL/GenBank/DDBJ databases">
        <authorList>
            <person name="Tran Van P."/>
        </authorList>
    </citation>
    <scope>NUCLEOTIDE SEQUENCE</scope>
</reference>
<dbReference type="Proteomes" id="UP000678499">
    <property type="component" value="Unassembled WGS sequence"/>
</dbReference>
<evidence type="ECO:0000313" key="3">
    <source>
        <dbReference type="Proteomes" id="UP000678499"/>
    </source>
</evidence>
<proteinExistence type="predicted"/>
<organism evidence="2">
    <name type="scientific">Notodromas monacha</name>
    <dbReference type="NCBI Taxonomy" id="399045"/>
    <lineage>
        <taxon>Eukaryota</taxon>
        <taxon>Metazoa</taxon>
        <taxon>Ecdysozoa</taxon>
        <taxon>Arthropoda</taxon>
        <taxon>Crustacea</taxon>
        <taxon>Oligostraca</taxon>
        <taxon>Ostracoda</taxon>
        <taxon>Podocopa</taxon>
        <taxon>Podocopida</taxon>
        <taxon>Cypridocopina</taxon>
        <taxon>Cypridoidea</taxon>
        <taxon>Cyprididae</taxon>
        <taxon>Notodromas</taxon>
    </lineage>
</organism>
<sequence length="98" mass="10001">MSVLEATHSPTDSVAGLISGSGGPVPSGPVKRQGVSGESSNQPLTPGGSGSAKITIPKVDKDFRCSLAEIFMLPFGFFEEASAVGSCEKRATAFVSLQ</sequence>
<dbReference type="EMBL" id="CAJPEX010000260">
    <property type="protein sequence ID" value="CAG0914657.1"/>
    <property type="molecule type" value="Genomic_DNA"/>
</dbReference>
<feature type="region of interest" description="Disordered" evidence="1">
    <location>
        <begin position="1"/>
        <end position="55"/>
    </location>
</feature>
<dbReference type="EMBL" id="OA882297">
    <property type="protein sequence ID" value="CAD7274505.1"/>
    <property type="molecule type" value="Genomic_DNA"/>
</dbReference>
<accession>A0A7R9BG45</accession>